<evidence type="ECO:0000259" key="5">
    <source>
        <dbReference type="Pfam" id="PF03015"/>
    </source>
</evidence>
<gene>
    <name evidence="7" type="ORF">LSINAPIS_LOCUS12228</name>
</gene>
<feature type="domain" description="Fatty acyl-CoA reductase C-terminal" evidence="5">
    <location>
        <begin position="268"/>
        <end position="359"/>
    </location>
</feature>
<reference evidence="7 8" key="1">
    <citation type="submission" date="2017-07" db="EMBL/GenBank/DDBJ databases">
        <authorList>
            <person name="Talla V."/>
            <person name="Backstrom N."/>
        </authorList>
    </citation>
    <scope>NUCLEOTIDE SEQUENCE [LARGE SCALE GENOMIC DNA]</scope>
</reference>
<dbReference type="SUPFAM" id="SSF51735">
    <property type="entry name" value="NAD(P)-binding Rossmann-fold domains"/>
    <property type="match status" value="1"/>
</dbReference>
<evidence type="ECO:0000256" key="1">
    <source>
        <dbReference type="ARBA" id="ARBA00005928"/>
    </source>
</evidence>
<feature type="domain" description="Thioester reductase (TE)" evidence="6">
    <location>
        <begin position="21"/>
        <end position="232"/>
    </location>
</feature>
<protein>
    <recommendedName>
        <fullName evidence="4">Fatty acyl-CoA reductase</fullName>
        <ecNumber evidence="4">1.2.1.84</ecNumber>
    </recommendedName>
</protein>
<dbReference type="InterPro" id="IPR033640">
    <property type="entry name" value="FAR_C"/>
</dbReference>
<evidence type="ECO:0000313" key="8">
    <source>
        <dbReference type="Proteomes" id="UP000324832"/>
    </source>
</evidence>
<keyword evidence="8" id="KW-1185">Reference proteome</keyword>
<dbReference type="Proteomes" id="UP000324832">
    <property type="component" value="Unassembled WGS sequence"/>
</dbReference>
<proteinExistence type="inferred from homology"/>
<accession>A0A5E4QXF3</accession>
<keyword evidence="4" id="KW-0560">Oxidoreductase</keyword>
<comment type="similarity">
    <text evidence="1 4">Belongs to the fatty acyl-CoA reductase family.</text>
</comment>
<dbReference type="EC" id="1.2.1.84" evidence="4"/>
<dbReference type="Gene3D" id="3.40.50.720">
    <property type="entry name" value="NAD(P)-binding Rossmann-like Domain"/>
    <property type="match status" value="1"/>
</dbReference>
<dbReference type="CDD" id="cd09071">
    <property type="entry name" value="FAR_C"/>
    <property type="match status" value="1"/>
</dbReference>
<dbReference type="AlphaFoldDB" id="A0A5E4QXF3"/>
<dbReference type="GO" id="GO:0080019">
    <property type="term" value="F:alcohol-forming very long-chain fatty acyl-CoA reductase activity"/>
    <property type="evidence" value="ECO:0007669"/>
    <property type="project" value="InterPro"/>
</dbReference>
<dbReference type="Pfam" id="PF07993">
    <property type="entry name" value="NAD_binding_4"/>
    <property type="match status" value="1"/>
</dbReference>
<name>A0A5E4QXF3_9NEOP</name>
<dbReference type="InterPro" id="IPR036291">
    <property type="entry name" value="NAD(P)-bd_dom_sf"/>
</dbReference>
<comment type="function">
    <text evidence="4">Catalyzes the reduction of fatty acyl-CoA to fatty alcohols.</text>
</comment>
<dbReference type="GO" id="GO:0102965">
    <property type="term" value="F:alcohol-forming long-chain fatty acyl-CoA reductase activity"/>
    <property type="evidence" value="ECO:0007669"/>
    <property type="project" value="UniProtKB-EC"/>
</dbReference>
<dbReference type="GO" id="GO:0035336">
    <property type="term" value="P:long-chain fatty-acyl-CoA metabolic process"/>
    <property type="evidence" value="ECO:0007669"/>
    <property type="project" value="TreeGrafter"/>
</dbReference>
<evidence type="ECO:0000259" key="6">
    <source>
        <dbReference type="Pfam" id="PF07993"/>
    </source>
</evidence>
<evidence type="ECO:0000256" key="3">
    <source>
        <dbReference type="ARBA" id="ARBA00023098"/>
    </source>
</evidence>
<comment type="catalytic activity">
    <reaction evidence="4">
        <text>a long-chain fatty acyl-CoA + 2 NADPH + 2 H(+) = a long-chain primary fatty alcohol + 2 NADP(+) + CoA</text>
        <dbReference type="Rhea" id="RHEA:52716"/>
        <dbReference type="ChEBI" id="CHEBI:15378"/>
        <dbReference type="ChEBI" id="CHEBI:57287"/>
        <dbReference type="ChEBI" id="CHEBI:57783"/>
        <dbReference type="ChEBI" id="CHEBI:58349"/>
        <dbReference type="ChEBI" id="CHEBI:77396"/>
        <dbReference type="ChEBI" id="CHEBI:83139"/>
        <dbReference type="EC" id="1.2.1.84"/>
    </reaction>
</comment>
<keyword evidence="4" id="KW-0521">NADP</keyword>
<sequence length="387" mass="45016">MDGSPPPMGVAEYYAEKTLFITGATGFMGKAMVEKLLRCCPGIRAMYILLRPKKGVGVEERLSNFLNNQIFDKLREKYPENLAKLKAMAGDILEENFGLSDEHIKTLQRECQIVFHGAASVRFNMSLKDAVNLNIAGTYRALRLAEGMSKLEVFVHISTSYCRSDVQVLEEKLYACRHNAHHLMELVQWMEPELLDLLQKKITLPEPNTYGYTKCIAEGLVAEYNGRGLKSVSRLVLHENPFVEMFWFPDGTPTHSRLRHRIDAFLSHTIPAYLVDAILWCIGQPRFMVRVKQRVSMGLEMLEHYISRSWCFKNGYFMSLRQRLTPEDDRTFFTNLNDINWMEYMNNYVLGMKYYCLKEDPALLPKARKRYQRMYVAHKVFMVLRFL</sequence>
<keyword evidence="2 4" id="KW-0444">Lipid biosynthesis</keyword>
<dbReference type="GO" id="GO:0005777">
    <property type="term" value="C:peroxisome"/>
    <property type="evidence" value="ECO:0007669"/>
    <property type="project" value="TreeGrafter"/>
</dbReference>
<organism evidence="7 8">
    <name type="scientific">Leptidea sinapis</name>
    <dbReference type="NCBI Taxonomy" id="189913"/>
    <lineage>
        <taxon>Eukaryota</taxon>
        <taxon>Metazoa</taxon>
        <taxon>Ecdysozoa</taxon>
        <taxon>Arthropoda</taxon>
        <taxon>Hexapoda</taxon>
        <taxon>Insecta</taxon>
        <taxon>Pterygota</taxon>
        <taxon>Neoptera</taxon>
        <taxon>Endopterygota</taxon>
        <taxon>Lepidoptera</taxon>
        <taxon>Glossata</taxon>
        <taxon>Ditrysia</taxon>
        <taxon>Papilionoidea</taxon>
        <taxon>Pieridae</taxon>
        <taxon>Dismorphiinae</taxon>
        <taxon>Leptidea</taxon>
    </lineage>
</organism>
<dbReference type="InterPro" id="IPR013120">
    <property type="entry name" value="FAR_NAD-bd"/>
</dbReference>
<keyword evidence="3 4" id="KW-0443">Lipid metabolism</keyword>
<dbReference type="InterPro" id="IPR026055">
    <property type="entry name" value="FAR"/>
</dbReference>
<evidence type="ECO:0000313" key="7">
    <source>
        <dbReference type="EMBL" id="VVD01912.1"/>
    </source>
</evidence>
<dbReference type="PANTHER" id="PTHR11011:SF118">
    <property type="entry name" value="FATTY ACYL-COA REDUCTASE"/>
    <property type="match status" value="1"/>
</dbReference>
<dbReference type="PANTHER" id="PTHR11011">
    <property type="entry name" value="MALE STERILITY PROTEIN 2-RELATED"/>
    <property type="match status" value="1"/>
</dbReference>
<evidence type="ECO:0000256" key="2">
    <source>
        <dbReference type="ARBA" id="ARBA00022516"/>
    </source>
</evidence>
<dbReference type="Pfam" id="PF03015">
    <property type="entry name" value="Sterile"/>
    <property type="match status" value="1"/>
</dbReference>
<dbReference type="EMBL" id="FZQP02005589">
    <property type="protein sequence ID" value="VVD01912.1"/>
    <property type="molecule type" value="Genomic_DNA"/>
</dbReference>
<feature type="non-terminal residue" evidence="7">
    <location>
        <position position="387"/>
    </location>
</feature>
<evidence type="ECO:0000256" key="4">
    <source>
        <dbReference type="RuleBase" id="RU363097"/>
    </source>
</evidence>